<feature type="binding site" evidence="2">
    <location>
        <position position="165"/>
    </location>
    <ligand>
        <name>substrate</name>
    </ligand>
</feature>
<sequence>MIKVCIRADGGKNVGQGHIMRCLSLAQAFRRHGHKVHFFSKLDKGIKIIESENFEVVRLTSYEQETEGYDYGSPDQLADEAREMIPLLEKYQIDVLIMDTYNINKDYFLTLKPYVGRTVYIDDINKFIYPVDIVVNGNITGEYLGYEKYDHGQILLLGPQYNMIRNEFGNLPCRFVRSKVDEIMITTGGADPFNLTGSLLVNLLMEEEFRDIRFNVLVGSSFANCESLDDLSNKYNNVFLYANTDLPYQFSNITYSNISSIMLRSDLAISAGGSTLYELAACGTPALAVILADNQEGIVCKMDELGYVMNLGWYNQLKKDLVLHKLDELRYDFQLRREMSSRGQRLVDGKGTERIVGSIIQSLDNDY</sequence>
<dbReference type="Gene3D" id="3.40.50.11190">
    <property type="match status" value="1"/>
</dbReference>
<dbReference type="RefSeq" id="WP_014187110.1">
    <property type="nucleotide sequence ID" value="NC_016584.1"/>
</dbReference>
<dbReference type="PANTHER" id="PTHR21015">
    <property type="entry name" value="UDP-N-ACETYLGLUCOSAMINE--N-ACETYLMURAMYL-(PENTAPEPTIDE) PYROPHOSPHORYL-UNDECAPRENOL N-ACETYLGLUCOSAMINE TRANSFERASE 1"/>
    <property type="match status" value="1"/>
</dbReference>
<keyword evidence="5" id="KW-1185">Reference proteome</keyword>
<evidence type="ECO:0000313" key="5">
    <source>
        <dbReference type="Proteomes" id="UP000006346"/>
    </source>
</evidence>
<feature type="active site" description="Proton acceptor" evidence="1">
    <location>
        <position position="18"/>
    </location>
</feature>
<gene>
    <name evidence="4" type="ordered locus">Desor_4903</name>
</gene>
<feature type="domain" description="Glycosyl transferase family 28 C-terminal" evidence="3">
    <location>
        <begin position="242"/>
        <end position="329"/>
    </location>
</feature>
<dbReference type="OrthoDB" id="9805604at2"/>
<dbReference type="STRING" id="768706.Desor_4903"/>
<reference evidence="4 5" key="2">
    <citation type="journal article" date="2012" name="J. Bacteriol.">
        <title>Complete genome sequences of Desulfosporosinus orientis DSM765T, Desulfosporosinus youngiae DSM17734T, Desulfosporosinus meridiei DSM13257T, and Desulfosporosinus acidiphilus DSM22704T.</title>
        <authorList>
            <person name="Pester M."/>
            <person name="Brambilla E."/>
            <person name="Alazard D."/>
            <person name="Rattei T."/>
            <person name="Weinmaier T."/>
            <person name="Han J."/>
            <person name="Lucas S."/>
            <person name="Lapidus A."/>
            <person name="Cheng J.F."/>
            <person name="Goodwin L."/>
            <person name="Pitluck S."/>
            <person name="Peters L."/>
            <person name="Ovchinnikova G."/>
            <person name="Teshima H."/>
            <person name="Detter J.C."/>
            <person name="Han C.S."/>
            <person name="Tapia R."/>
            <person name="Land M.L."/>
            <person name="Hauser L."/>
            <person name="Kyrpides N.C."/>
            <person name="Ivanova N.N."/>
            <person name="Pagani I."/>
            <person name="Huntmann M."/>
            <person name="Wei C.L."/>
            <person name="Davenport K.W."/>
            <person name="Daligault H."/>
            <person name="Chain P.S."/>
            <person name="Chen A."/>
            <person name="Mavromatis K."/>
            <person name="Markowitz V."/>
            <person name="Szeto E."/>
            <person name="Mikhailova N."/>
            <person name="Pati A."/>
            <person name="Wagner M."/>
            <person name="Woyke T."/>
            <person name="Ollivier B."/>
            <person name="Klenk H.P."/>
            <person name="Spring S."/>
            <person name="Loy A."/>
        </authorList>
    </citation>
    <scope>NUCLEOTIDE SEQUENCE [LARGE SCALE GENOMIC DNA]</scope>
    <source>
        <strain evidence="5">ATCC 19365 / DSM 765 / NCIMB 8382 / VKM B-1628</strain>
    </source>
</reference>
<name>G7WI07_DESOD</name>
<proteinExistence type="predicted"/>
<dbReference type="GO" id="GO:0016758">
    <property type="term" value="F:hexosyltransferase activity"/>
    <property type="evidence" value="ECO:0007669"/>
    <property type="project" value="InterPro"/>
</dbReference>
<feature type="binding site" evidence="2">
    <location>
        <position position="278"/>
    </location>
    <ligand>
        <name>substrate</name>
    </ligand>
</feature>
<organism evidence="4 5">
    <name type="scientific">Desulfosporosinus orientis (strain ATCC 19365 / DSM 765 / NCIMB 8382 / VKM B-1628 / Singapore I)</name>
    <name type="common">Desulfotomaculum orientis</name>
    <dbReference type="NCBI Taxonomy" id="768706"/>
    <lineage>
        <taxon>Bacteria</taxon>
        <taxon>Bacillati</taxon>
        <taxon>Bacillota</taxon>
        <taxon>Clostridia</taxon>
        <taxon>Eubacteriales</taxon>
        <taxon>Desulfitobacteriaceae</taxon>
        <taxon>Desulfosporosinus</taxon>
    </lineage>
</organism>
<dbReference type="InterPro" id="IPR007235">
    <property type="entry name" value="Glyco_trans_28_C"/>
</dbReference>
<dbReference type="PANTHER" id="PTHR21015:SF22">
    <property type="entry name" value="GLYCOSYLTRANSFERASE"/>
    <property type="match status" value="1"/>
</dbReference>
<dbReference type="SUPFAM" id="SSF53756">
    <property type="entry name" value="UDP-Glycosyltransferase/glycogen phosphorylase"/>
    <property type="match status" value="2"/>
</dbReference>
<dbReference type="EMBL" id="CP003108">
    <property type="protein sequence ID" value="AET70304.1"/>
    <property type="molecule type" value="Genomic_DNA"/>
</dbReference>
<dbReference type="Gene3D" id="3.40.50.2000">
    <property type="entry name" value="Glycogen Phosphorylase B"/>
    <property type="match status" value="1"/>
</dbReference>
<accession>G7WI07</accession>
<dbReference type="InterPro" id="IPR020023">
    <property type="entry name" value="PseG"/>
</dbReference>
<dbReference type="eggNOG" id="COG3980">
    <property type="taxonomic scope" value="Bacteria"/>
</dbReference>
<evidence type="ECO:0000259" key="3">
    <source>
        <dbReference type="Pfam" id="PF04101"/>
    </source>
</evidence>
<dbReference type="Pfam" id="PF04101">
    <property type="entry name" value="Glyco_tran_28_C"/>
    <property type="match status" value="1"/>
</dbReference>
<dbReference type="PATRIC" id="fig|768706.3.peg.4987"/>
<evidence type="ECO:0000256" key="2">
    <source>
        <dbReference type="PIRSR" id="PIRSR620023-2"/>
    </source>
</evidence>
<dbReference type="HOGENOM" id="CLU_023406_1_0_9"/>
<evidence type="ECO:0000256" key="1">
    <source>
        <dbReference type="PIRSR" id="PIRSR620023-1"/>
    </source>
</evidence>
<reference evidence="5" key="1">
    <citation type="submission" date="2011-11" db="EMBL/GenBank/DDBJ databases">
        <title>Complete sequence of Desulfosporosinus orientis DSM 765.</title>
        <authorList>
            <person name="Lucas S."/>
            <person name="Han J."/>
            <person name="Lapidus A."/>
            <person name="Cheng J.-F."/>
            <person name="Goodwin L."/>
            <person name="Pitluck S."/>
            <person name="Peters L."/>
            <person name="Ovchinnikova G."/>
            <person name="Teshima H."/>
            <person name="Detter J.C."/>
            <person name="Han C."/>
            <person name="Tapia R."/>
            <person name="Land M."/>
            <person name="Hauser L."/>
            <person name="Kyrpides N."/>
            <person name="Ivanova N."/>
            <person name="Pagani I."/>
            <person name="Pester M."/>
            <person name="Spring S."/>
            <person name="Ollivier B."/>
            <person name="Rattei T."/>
            <person name="Klenk H.-P."/>
            <person name="Wagner M."/>
            <person name="Loy A."/>
            <person name="Woyke T."/>
        </authorList>
    </citation>
    <scope>NUCLEOTIDE SEQUENCE [LARGE SCALE GENOMIC DNA]</scope>
    <source>
        <strain evidence="5">ATCC 19365 / DSM 765 / NCIMB 8382 / VKM B-1628</strain>
    </source>
</reference>
<dbReference type="NCBIfam" id="TIGR03590">
    <property type="entry name" value="PseG"/>
    <property type="match status" value="1"/>
</dbReference>
<protein>
    <submittedName>
        <fullName evidence="4">Pseudaminic acid biosynthesis-associated protein PseG</fullName>
    </submittedName>
</protein>
<dbReference type="Proteomes" id="UP000006346">
    <property type="component" value="Chromosome"/>
</dbReference>
<evidence type="ECO:0000313" key="4">
    <source>
        <dbReference type="EMBL" id="AET70304.1"/>
    </source>
</evidence>
<dbReference type="AlphaFoldDB" id="G7WI07"/>
<dbReference type="KEGG" id="dor:Desor_4903"/>